<organism evidence="1 2">
    <name type="scientific">Chamaesiphon polymorphus CCALA 037</name>
    <dbReference type="NCBI Taxonomy" id="2107692"/>
    <lineage>
        <taxon>Bacteria</taxon>
        <taxon>Bacillati</taxon>
        <taxon>Cyanobacteriota</taxon>
        <taxon>Cyanophyceae</taxon>
        <taxon>Gomontiellales</taxon>
        <taxon>Chamaesiphonaceae</taxon>
        <taxon>Chamaesiphon</taxon>
    </lineage>
</organism>
<dbReference type="EMBL" id="PVWO01000006">
    <property type="protein sequence ID" value="PSB59433.1"/>
    <property type="molecule type" value="Genomic_DNA"/>
</dbReference>
<dbReference type="AlphaFoldDB" id="A0A2T1GNL9"/>
<sequence length="71" mass="7489">MNVCANPLIQTGFLLLVISCRPLPAIASGSGSPLPSLGEGLGVRARLLSFTGIRSLETPFSLQFLVLFRSS</sequence>
<gene>
    <name evidence="1" type="ORF">C7B77_01025</name>
</gene>
<dbReference type="Proteomes" id="UP000238937">
    <property type="component" value="Unassembled WGS sequence"/>
</dbReference>
<keyword evidence="2" id="KW-1185">Reference proteome</keyword>
<comment type="caution">
    <text evidence="1">The sequence shown here is derived from an EMBL/GenBank/DDBJ whole genome shotgun (WGS) entry which is preliminary data.</text>
</comment>
<evidence type="ECO:0000313" key="1">
    <source>
        <dbReference type="EMBL" id="PSB59433.1"/>
    </source>
</evidence>
<reference evidence="1 2" key="1">
    <citation type="submission" date="2018-03" db="EMBL/GenBank/DDBJ databases">
        <title>The ancient ancestry and fast evolution of plastids.</title>
        <authorList>
            <person name="Moore K.R."/>
            <person name="Magnabosco C."/>
            <person name="Momper L."/>
            <person name="Gold D.A."/>
            <person name="Bosak T."/>
            <person name="Fournier G.P."/>
        </authorList>
    </citation>
    <scope>NUCLEOTIDE SEQUENCE [LARGE SCALE GENOMIC DNA]</scope>
    <source>
        <strain evidence="1 2">CCALA 037</strain>
    </source>
</reference>
<evidence type="ECO:0000313" key="2">
    <source>
        <dbReference type="Proteomes" id="UP000238937"/>
    </source>
</evidence>
<proteinExistence type="predicted"/>
<protein>
    <submittedName>
        <fullName evidence="1">Uncharacterized protein</fullName>
    </submittedName>
</protein>
<name>A0A2T1GNL9_9CYAN</name>
<accession>A0A2T1GNL9</accession>